<evidence type="ECO:0000313" key="3">
    <source>
        <dbReference type="EMBL" id="CAG9837133.1"/>
    </source>
</evidence>
<dbReference type="PROSITE" id="PS50157">
    <property type="entry name" value="ZINC_FINGER_C2H2_2"/>
    <property type="match status" value="1"/>
</dbReference>
<name>A0A9N9T557_DIABA</name>
<dbReference type="InterPro" id="IPR013087">
    <property type="entry name" value="Znf_C2H2_type"/>
</dbReference>
<keyword evidence="1" id="KW-0862">Zinc</keyword>
<reference evidence="3" key="1">
    <citation type="submission" date="2022-01" db="EMBL/GenBank/DDBJ databases">
        <authorList>
            <person name="King R."/>
        </authorList>
    </citation>
    <scope>NUCLEOTIDE SEQUENCE</scope>
</reference>
<organism evidence="3 4">
    <name type="scientific">Diabrotica balteata</name>
    <name type="common">Banded cucumber beetle</name>
    <dbReference type="NCBI Taxonomy" id="107213"/>
    <lineage>
        <taxon>Eukaryota</taxon>
        <taxon>Metazoa</taxon>
        <taxon>Ecdysozoa</taxon>
        <taxon>Arthropoda</taxon>
        <taxon>Hexapoda</taxon>
        <taxon>Insecta</taxon>
        <taxon>Pterygota</taxon>
        <taxon>Neoptera</taxon>
        <taxon>Endopterygota</taxon>
        <taxon>Coleoptera</taxon>
        <taxon>Polyphaga</taxon>
        <taxon>Cucujiformia</taxon>
        <taxon>Chrysomeloidea</taxon>
        <taxon>Chrysomelidae</taxon>
        <taxon>Galerucinae</taxon>
        <taxon>Diabroticina</taxon>
        <taxon>Diabroticites</taxon>
        <taxon>Diabrotica</taxon>
    </lineage>
</organism>
<dbReference type="AlphaFoldDB" id="A0A9N9T557"/>
<evidence type="ECO:0000313" key="4">
    <source>
        <dbReference type="Proteomes" id="UP001153709"/>
    </source>
</evidence>
<dbReference type="Gene3D" id="3.30.160.60">
    <property type="entry name" value="Classic Zinc Finger"/>
    <property type="match status" value="1"/>
</dbReference>
<feature type="domain" description="C2H2-type" evidence="2">
    <location>
        <begin position="193"/>
        <end position="213"/>
    </location>
</feature>
<keyword evidence="4" id="KW-1185">Reference proteome</keyword>
<sequence>MDKYYKNISDQSNPSACFVCAIKENLFILSEKLEEVDVFLKLFKLETSPSQEIKRYFCAVCFERFKEICQFIYVTQRKRNSKDHNINDVCKVCFQSEKLISFPPHLLDVFRSIFYGEAIEIKEELLQDDEDDIFDETESLFKNEDASVKFENNNNFDVKTEEIQIEDYHLHPVLKCEVEDEGVQCNYDEIIPLKCSVCGRSFKTTRDLVNHLKQRLRCRYQVPFVAQYWKSFVQKVAKPFKCLVCLKCK</sequence>
<protein>
    <recommendedName>
        <fullName evidence="2">C2H2-type domain-containing protein</fullName>
    </recommendedName>
</protein>
<proteinExistence type="predicted"/>
<dbReference type="GO" id="GO:0008270">
    <property type="term" value="F:zinc ion binding"/>
    <property type="evidence" value="ECO:0007669"/>
    <property type="project" value="UniProtKB-KW"/>
</dbReference>
<evidence type="ECO:0000256" key="1">
    <source>
        <dbReference type="PROSITE-ProRule" id="PRU00042"/>
    </source>
</evidence>
<keyword evidence="1" id="KW-0479">Metal-binding</keyword>
<dbReference type="EMBL" id="OU898282">
    <property type="protein sequence ID" value="CAG9837133.1"/>
    <property type="molecule type" value="Genomic_DNA"/>
</dbReference>
<keyword evidence="1" id="KW-0863">Zinc-finger</keyword>
<evidence type="ECO:0000259" key="2">
    <source>
        <dbReference type="PROSITE" id="PS50157"/>
    </source>
</evidence>
<accession>A0A9N9T557</accession>
<dbReference type="OrthoDB" id="10261556at2759"/>
<gene>
    <name evidence="3" type="ORF">DIABBA_LOCUS10151</name>
</gene>
<dbReference type="Proteomes" id="UP001153709">
    <property type="component" value="Chromosome 7"/>
</dbReference>